<gene>
    <name evidence="1" type="ORF">NTEN_LOCUS6271</name>
</gene>
<evidence type="ECO:0000313" key="1">
    <source>
        <dbReference type="EMBL" id="CAB0000209.1"/>
    </source>
</evidence>
<sequence length="56" mass="6485">MHNTKTGIRLAKFFASTKLENNIPSPRRMCFSLFLKRSSLRRISGLEQDACEKPEE</sequence>
<evidence type="ECO:0000313" key="2">
    <source>
        <dbReference type="Proteomes" id="UP000479000"/>
    </source>
</evidence>
<name>A0A6H5GAQ6_9HEMI</name>
<dbReference type="AlphaFoldDB" id="A0A6H5GAQ6"/>
<organism evidence="1 2">
    <name type="scientific">Nesidiocoris tenuis</name>
    <dbReference type="NCBI Taxonomy" id="355587"/>
    <lineage>
        <taxon>Eukaryota</taxon>
        <taxon>Metazoa</taxon>
        <taxon>Ecdysozoa</taxon>
        <taxon>Arthropoda</taxon>
        <taxon>Hexapoda</taxon>
        <taxon>Insecta</taxon>
        <taxon>Pterygota</taxon>
        <taxon>Neoptera</taxon>
        <taxon>Paraneoptera</taxon>
        <taxon>Hemiptera</taxon>
        <taxon>Heteroptera</taxon>
        <taxon>Panheteroptera</taxon>
        <taxon>Cimicomorpha</taxon>
        <taxon>Miridae</taxon>
        <taxon>Dicyphina</taxon>
        <taxon>Nesidiocoris</taxon>
    </lineage>
</organism>
<feature type="non-terminal residue" evidence="1">
    <location>
        <position position="56"/>
    </location>
</feature>
<proteinExistence type="predicted"/>
<protein>
    <submittedName>
        <fullName evidence="1">Uncharacterized protein</fullName>
    </submittedName>
</protein>
<accession>A0A6H5GAQ6</accession>
<dbReference type="EMBL" id="CADCXU010009272">
    <property type="protein sequence ID" value="CAB0000209.1"/>
    <property type="molecule type" value="Genomic_DNA"/>
</dbReference>
<keyword evidence="2" id="KW-1185">Reference proteome</keyword>
<dbReference type="Proteomes" id="UP000479000">
    <property type="component" value="Unassembled WGS sequence"/>
</dbReference>
<reference evidence="1 2" key="1">
    <citation type="submission" date="2020-02" db="EMBL/GenBank/DDBJ databases">
        <authorList>
            <person name="Ferguson B K."/>
        </authorList>
    </citation>
    <scope>NUCLEOTIDE SEQUENCE [LARGE SCALE GENOMIC DNA]</scope>
</reference>